<name>X1TIW4_9ZZZZ</name>
<dbReference type="EMBL" id="BARW01006265">
    <property type="protein sequence ID" value="GAI87495.1"/>
    <property type="molecule type" value="Genomic_DNA"/>
</dbReference>
<sequence>YPKMTFGPYLFGGESKGITACIIEDEEQPVNFHLYFQAELKMSFVPIVEVDTAFDLISKK</sequence>
<proteinExistence type="predicted"/>
<comment type="caution">
    <text evidence="1">The sequence shown here is derived from an EMBL/GenBank/DDBJ whole genome shotgun (WGS) entry which is preliminary data.</text>
</comment>
<reference evidence="1" key="1">
    <citation type="journal article" date="2014" name="Front. Microbiol.">
        <title>High frequency of phylogenetically diverse reductive dehalogenase-homologous genes in deep subseafloor sedimentary metagenomes.</title>
        <authorList>
            <person name="Kawai M."/>
            <person name="Futagami T."/>
            <person name="Toyoda A."/>
            <person name="Takaki Y."/>
            <person name="Nishi S."/>
            <person name="Hori S."/>
            <person name="Arai W."/>
            <person name="Tsubouchi T."/>
            <person name="Morono Y."/>
            <person name="Uchiyama I."/>
            <person name="Ito T."/>
            <person name="Fujiyama A."/>
            <person name="Inagaki F."/>
            <person name="Takami H."/>
        </authorList>
    </citation>
    <scope>NUCLEOTIDE SEQUENCE</scope>
    <source>
        <strain evidence="1">Expedition CK06-06</strain>
    </source>
</reference>
<protein>
    <submittedName>
        <fullName evidence="1">Uncharacterized protein</fullName>
    </submittedName>
</protein>
<feature type="non-terminal residue" evidence="1">
    <location>
        <position position="1"/>
    </location>
</feature>
<gene>
    <name evidence="1" type="ORF">S12H4_13154</name>
</gene>
<evidence type="ECO:0000313" key="1">
    <source>
        <dbReference type="EMBL" id="GAI87495.1"/>
    </source>
</evidence>
<dbReference type="AlphaFoldDB" id="X1TIW4"/>
<organism evidence="1">
    <name type="scientific">marine sediment metagenome</name>
    <dbReference type="NCBI Taxonomy" id="412755"/>
    <lineage>
        <taxon>unclassified sequences</taxon>
        <taxon>metagenomes</taxon>
        <taxon>ecological metagenomes</taxon>
    </lineage>
</organism>
<accession>X1TIW4</accession>